<feature type="domain" description="HTH marR-type" evidence="2">
    <location>
        <begin position="1"/>
        <end position="139"/>
    </location>
</feature>
<dbReference type="SUPFAM" id="SSF46785">
    <property type="entry name" value="Winged helix' DNA-binding domain"/>
    <property type="match status" value="1"/>
</dbReference>
<comment type="caution">
    <text evidence="3">The sequence shown here is derived from an EMBL/GenBank/DDBJ whole genome shotgun (WGS) entry which is preliminary data.</text>
</comment>
<dbReference type="AlphaFoldDB" id="A0A6N7Z9J9"/>
<organism evidence="3 4">
    <name type="scientific">Amycolatopsis pithecellobii</name>
    <dbReference type="NCBI Taxonomy" id="664692"/>
    <lineage>
        <taxon>Bacteria</taxon>
        <taxon>Bacillati</taxon>
        <taxon>Actinomycetota</taxon>
        <taxon>Actinomycetes</taxon>
        <taxon>Pseudonocardiales</taxon>
        <taxon>Pseudonocardiaceae</taxon>
        <taxon>Amycolatopsis</taxon>
    </lineage>
</organism>
<dbReference type="PROSITE" id="PS50995">
    <property type="entry name" value="HTH_MARR_2"/>
    <property type="match status" value="1"/>
</dbReference>
<reference evidence="3 4" key="1">
    <citation type="submission" date="2019-11" db="EMBL/GenBank/DDBJ databases">
        <title>Draft genome of Amycolatopsis RM579.</title>
        <authorList>
            <person name="Duangmal K."/>
            <person name="Mingma R."/>
        </authorList>
    </citation>
    <scope>NUCLEOTIDE SEQUENCE [LARGE SCALE GENOMIC DNA]</scope>
    <source>
        <strain evidence="3 4">RM579</strain>
    </source>
</reference>
<evidence type="ECO:0000313" key="4">
    <source>
        <dbReference type="Proteomes" id="UP000440096"/>
    </source>
</evidence>
<dbReference type="InterPro" id="IPR036390">
    <property type="entry name" value="WH_DNA-bd_sf"/>
</dbReference>
<name>A0A6N7Z9J9_9PSEU</name>
<accession>A0A6N7Z9J9</accession>
<dbReference type="OrthoDB" id="122135at2"/>
<sequence length="157" mass="16984">MSRSGADLALLLLGGFRALAEEGSAELAERGYDKIRPIHDFAMHSILAGADTTAALARELGVSKQAAAKVTAFLEVHGYVTGAPDPRDSRRRRLTVTDAGQEFVQTGQQVFNDLRDRWAERIGVRELERLEDALEDLGARGPTQLDAPGWLGGTSPE</sequence>
<dbReference type="GO" id="GO:0003700">
    <property type="term" value="F:DNA-binding transcription factor activity"/>
    <property type="evidence" value="ECO:0007669"/>
    <property type="project" value="InterPro"/>
</dbReference>
<dbReference type="EMBL" id="WMBA01000067">
    <property type="protein sequence ID" value="MTD58415.1"/>
    <property type="molecule type" value="Genomic_DNA"/>
</dbReference>
<evidence type="ECO:0000259" key="2">
    <source>
        <dbReference type="PROSITE" id="PS50995"/>
    </source>
</evidence>
<keyword evidence="4" id="KW-1185">Reference proteome</keyword>
<dbReference type="Gene3D" id="1.10.10.10">
    <property type="entry name" value="Winged helix-like DNA-binding domain superfamily/Winged helix DNA-binding domain"/>
    <property type="match status" value="1"/>
</dbReference>
<dbReference type="InterPro" id="IPR036388">
    <property type="entry name" value="WH-like_DNA-bd_sf"/>
</dbReference>
<keyword evidence="3" id="KW-0238">DNA-binding</keyword>
<feature type="region of interest" description="Disordered" evidence="1">
    <location>
        <begin position="136"/>
        <end position="157"/>
    </location>
</feature>
<evidence type="ECO:0000313" key="3">
    <source>
        <dbReference type="EMBL" id="MTD58415.1"/>
    </source>
</evidence>
<dbReference type="Proteomes" id="UP000440096">
    <property type="component" value="Unassembled WGS sequence"/>
</dbReference>
<proteinExistence type="predicted"/>
<dbReference type="GO" id="GO:0003677">
    <property type="term" value="F:DNA binding"/>
    <property type="evidence" value="ECO:0007669"/>
    <property type="project" value="UniProtKB-KW"/>
</dbReference>
<gene>
    <name evidence="3" type="ORF">GKO32_31200</name>
</gene>
<protein>
    <submittedName>
        <fullName evidence="3">Winged helix DNA-binding protein</fullName>
    </submittedName>
</protein>
<evidence type="ECO:0000256" key="1">
    <source>
        <dbReference type="SAM" id="MobiDB-lite"/>
    </source>
</evidence>
<dbReference type="RefSeq" id="WP_154760496.1">
    <property type="nucleotide sequence ID" value="NZ_WMBA01000067.1"/>
</dbReference>
<dbReference type="InterPro" id="IPR000835">
    <property type="entry name" value="HTH_MarR-typ"/>
</dbReference>